<dbReference type="GO" id="GO:0004984">
    <property type="term" value="F:olfactory receptor activity"/>
    <property type="evidence" value="ECO:0007669"/>
    <property type="project" value="InterPro"/>
</dbReference>
<keyword evidence="3" id="KW-0716">Sensory transduction</keyword>
<keyword evidence="4 11" id="KW-0812">Transmembrane</keyword>
<evidence type="ECO:0000256" key="6">
    <source>
        <dbReference type="ARBA" id="ARBA00022989"/>
    </source>
</evidence>
<dbReference type="GO" id="GO:0004930">
    <property type="term" value="F:G protein-coupled receptor activity"/>
    <property type="evidence" value="ECO:0007669"/>
    <property type="project" value="UniProtKB-KW"/>
</dbReference>
<comment type="subcellular location">
    <subcellularLocation>
        <location evidence="1">Cell membrane</location>
        <topology evidence="1">Multi-pass membrane protein</topology>
    </subcellularLocation>
</comment>
<evidence type="ECO:0000256" key="4">
    <source>
        <dbReference type="ARBA" id="ARBA00022692"/>
    </source>
</evidence>
<keyword evidence="16" id="KW-1185">Reference proteome</keyword>
<evidence type="ECO:0000256" key="7">
    <source>
        <dbReference type="ARBA" id="ARBA00023040"/>
    </source>
</evidence>
<feature type="transmembrane region" description="Helical" evidence="13">
    <location>
        <begin position="320"/>
        <end position="352"/>
    </location>
</feature>
<feature type="signal peptide" evidence="14">
    <location>
        <begin position="1"/>
        <end position="22"/>
    </location>
</feature>
<accession>A0A8B7A0T8</accession>
<dbReference type="Gene3D" id="1.20.1070.10">
    <property type="entry name" value="Rhodopsin 7-helix transmembrane proteins"/>
    <property type="match status" value="1"/>
</dbReference>
<feature type="compositionally biased region" description="Gly residues" evidence="12">
    <location>
        <begin position="51"/>
        <end position="65"/>
    </location>
</feature>
<reference evidence="17" key="1">
    <citation type="submission" date="2025-08" db="UniProtKB">
        <authorList>
            <consortium name="RefSeq"/>
        </authorList>
    </citation>
    <scope>IDENTIFICATION</scope>
</reference>
<dbReference type="AlphaFoldDB" id="A0A8B7A0T8"/>
<keyword evidence="9 11" id="KW-0675">Receptor</keyword>
<sequence length="442" mass="47066">MWPSLLLLLLLLPVTRVPTASAAPGPDARTQEDLQSLLQGLNRHLLRRRGWGGGGGGRGSDGGLGNKQEPKGQMPKLEETEEGRGRPQTRGPALAVPSGRDVAATAVQPWVPGGRANLSHWPESNWTSPQEFVILGFSGWPRGLQGLLFALLLPLYLATLAGNLLILGLAVVDPALQTPMYFFLGALSAVEVAYTLVLTPRMLAGFLLPPGGQAVAASTCAAQMGLFVALGGSECLLLAAMALDRYLAICQPLYYPQLMTSGLCWGLLASCCVGGSVLALGLTMAIFRLPFCHGGLVNHVFCDLPAVLVLACGNRDLQEYVLLAACLLLLVLPLALILLSYTRVLVVILGVGGAAGRRKAFNTVVSHLTVAVLHYGCATAMYARPLHSRSLEEDKLVSLIYINLTPLLYPAIYTLRNRDMQGALQRVASQRTPGTVHQADLT</sequence>
<evidence type="ECO:0000256" key="10">
    <source>
        <dbReference type="ARBA" id="ARBA00023224"/>
    </source>
</evidence>
<evidence type="ECO:0000256" key="12">
    <source>
        <dbReference type="SAM" id="MobiDB-lite"/>
    </source>
</evidence>
<feature type="transmembrane region" description="Helical" evidence="13">
    <location>
        <begin position="364"/>
        <end position="384"/>
    </location>
</feature>
<dbReference type="OrthoDB" id="9450875at2759"/>
<feature type="compositionally biased region" description="Basic and acidic residues" evidence="12">
    <location>
        <begin position="76"/>
        <end position="85"/>
    </location>
</feature>
<dbReference type="PRINTS" id="PR00245">
    <property type="entry name" value="OLFACTORYR"/>
</dbReference>
<dbReference type="GO" id="GO:0005886">
    <property type="term" value="C:plasma membrane"/>
    <property type="evidence" value="ECO:0007669"/>
    <property type="project" value="UniProtKB-SubCell"/>
</dbReference>
<name>A0A8B7A0T8_ORYAF</name>
<keyword evidence="7 11" id="KW-0297">G-protein coupled receptor</keyword>
<feature type="transmembrane region" description="Helical" evidence="13">
    <location>
        <begin position="147"/>
        <end position="169"/>
    </location>
</feature>
<dbReference type="PANTHER" id="PTHR26453">
    <property type="entry name" value="OLFACTORY RECEPTOR"/>
    <property type="match status" value="1"/>
</dbReference>
<evidence type="ECO:0000256" key="11">
    <source>
        <dbReference type="RuleBase" id="RU000688"/>
    </source>
</evidence>
<evidence type="ECO:0000256" key="13">
    <source>
        <dbReference type="SAM" id="Phobius"/>
    </source>
</evidence>
<keyword evidence="8 13" id="KW-0472">Membrane</keyword>
<comment type="similarity">
    <text evidence="11">Belongs to the G-protein coupled receptor 1 family.</text>
</comment>
<feature type="region of interest" description="Disordered" evidence="12">
    <location>
        <begin position="47"/>
        <end position="98"/>
    </location>
</feature>
<evidence type="ECO:0000256" key="8">
    <source>
        <dbReference type="ARBA" id="ARBA00023136"/>
    </source>
</evidence>
<dbReference type="SUPFAM" id="SSF81321">
    <property type="entry name" value="Family A G protein-coupled receptor-like"/>
    <property type="match status" value="1"/>
</dbReference>
<evidence type="ECO:0000256" key="14">
    <source>
        <dbReference type="SAM" id="SignalP"/>
    </source>
</evidence>
<organism evidence="16 17">
    <name type="scientific">Orycteropus afer afer</name>
    <dbReference type="NCBI Taxonomy" id="1230840"/>
    <lineage>
        <taxon>Eukaryota</taxon>
        <taxon>Metazoa</taxon>
        <taxon>Chordata</taxon>
        <taxon>Craniata</taxon>
        <taxon>Vertebrata</taxon>
        <taxon>Euteleostomi</taxon>
        <taxon>Mammalia</taxon>
        <taxon>Eutheria</taxon>
        <taxon>Afrotheria</taxon>
        <taxon>Tubulidentata</taxon>
        <taxon>Orycteropodidae</taxon>
        <taxon>Orycteropus</taxon>
    </lineage>
</organism>
<evidence type="ECO:0000256" key="9">
    <source>
        <dbReference type="ARBA" id="ARBA00023170"/>
    </source>
</evidence>
<gene>
    <name evidence="17" type="primary">LOC103198615</name>
</gene>
<keyword evidence="14" id="KW-0732">Signal</keyword>
<feature type="transmembrane region" description="Helical" evidence="13">
    <location>
        <begin position="224"/>
        <end position="243"/>
    </location>
</feature>
<keyword evidence="2" id="KW-1003">Cell membrane</keyword>
<protein>
    <submittedName>
        <fullName evidence="17">Olfactory receptor 10AC1-like</fullName>
    </submittedName>
</protein>
<dbReference type="PROSITE" id="PS50262">
    <property type="entry name" value="G_PROTEIN_RECEP_F1_2"/>
    <property type="match status" value="1"/>
</dbReference>
<feature type="chain" id="PRO_5034144275" evidence="14">
    <location>
        <begin position="23"/>
        <end position="442"/>
    </location>
</feature>
<dbReference type="Pfam" id="PF13853">
    <property type="entry name" value="7tm_4"/>
    <property type="match status" value="1"/>
</dbReference>
<dbReference type="Proteomes" id="UP000694850">
    <property type="component" value="Unplaced"/>
</dbReference>
<proteinExistence type="inferred from homology"/>
<evidence type="ECO:0000256" key="2">
    <source>
        <dbReference type="ARBA" id="ARBA00022475"/>
    </source>
</evidence>
<feature type="transmembrane region" description="Helical" evidence="13">
    <location>
        <begin position="263"/>
        <end position="287"/>
    </location>
</feature>
<keyword evidence="10 11" id="KW-0807">Transducer</keyword>
<dbReference type="FunFam" id="1.20.1070.10:FF:000001">
    <property type="entry name" value="Olfactory receptor"/>
    <property type="match status" value="1"/>
</dbReference>
<evidence type="ECO:0000256" key="5">
    <source>
        <dbReference type="ARBA" id="ARBA00022725"/>
    </source>
</evidence>
<evidence type="ECO:0000259" key="15">
    <source>
        <dbReference type="PROSITE" id="PS50262"/>
    </source>
</evidence>
<keyword evidence="5" id="KW-0552">Olfaction</keyword>
<dbReference type="RefSeq" id="XP_007940987.1">
    <property type="nucleotide sequence ID" value="XM_007942796.1"/>
</dbReference>
<keyword evidence="6 13" id="KW-1133">Transmembrane helix</keyword>
<evidence type="ECO:0000313" key="16">
    <source>
        <dbReference type="Proteomes" id="UP000694850"/>
    </source>
</evidence>
<dbReference type="PROSITE" id="PS00237">
    <property type="entry name" value="G_PROTEIN_RECEP_F1_1"/>
    <property type="match status" value="1"/>
</dbReference>
<evidence type="ECO:0000256" key="1">
    <source>
        <dbReference type="ARBA" id="ARBA00004651"/>
    </source>
</evidence>
<dbReference type="PRINTS" id="PR00237">
    <property type="entry name" value="GPCRRHODOPSN"/>
</dbReference>
<dbReference type="GeneID" id="103198615"/>
<dbReference type="InterPro" id="IPR000725">
    <property type="entry name" value="Olfact_rcpt"/>
</dbReference>
<evidence type="ECO:0000256" key="3">
    <source>
        <dbReference type="ARBA" id="ARBA00022606"/>
    </source>
</evidence>
<feature type="transmembrane region" description="Helical" evidence="13">
    <location>
        <begin position="396"/>
        <end position="415"/>
    </location>
</feature>
<evidence type="ECO:0000313" key="17">
    <source>
        <dbReference type="RefSeq" id="XP_007940987.1"/>
    </source>
</evidence>
<dbReference type="InterPro" id="IPR017452">
    <property type="entry name" value="GPCR_Rhodpsn_7TM"/>
</dbReference>
<dbReference type="InterPro" id="IPR000276">
    <property type="entry name" value="GPCR_Rhodpsn"/>
</dbReference>
<feature type="domain" description="G-protein coupled receptors family 1 profile" evidence="15">
    <location>
        <begin position="162"/>
        <end position="413"/>
    </location>
</feature>
<feature type="transmembrane region" description="Helical" evidence="13">
    <location>
        <begin position="181"/>
        <end position="204"/>
    </location>
</feature>